<keyword evidence="1 4" id="KW-0418">Kinase</keyword>
<dbReference type="GO" id="GO:0005524">
    <property type="term" value="F:ATP binding"/>
    <property type="evidence" value="ECO:0007669"/>
    <property type="project" value="UniProtKB-UniRule"/>
</dbReference>
<dbReference type="InterPro" id="IPR036921">
    <property type="entry name" value="PurM-like_N_sf"/>
</dbReference>
<feature type="binding site" evidence="1">
    <location>
        <position position="80"/>
    </location>
    <ligand>
        <name>Mg(2+)</name>
        <dbReference type="ChEBI" id="CHEBI:18420"/>
        <label>2</label>
    </ligand>
</feature>
<comment type="caution">
    <text evidence="4">The sequence shown here is derived from an EMBL/GenBank/DDBJ whole genome shotgun (WGS) entry which is preliminary data.</text>
</comment>
<feature type="binding site" evidence="1">
    <location>
        <position position="229"/>
    </location>
    <ligand>
        <name>ATP</name>
        <dbReference type="ChEBI" id="CHEBI:30616"/>
    </ligand>
</feature>
<dbReference type="GO" id="GO:0000287">
    <property type="term" value="F:magnesium ion binding"/>
    <property type="evidence" value="ECO:0007669"/>
    <property type="project" value="UniProtKB-UniRule"/>
</dbReference>
<evidence type="ECO:0000256" key="1">
    <source>
        <dbReference type="HAMAP-Rule" id="MF_02128"/>
    </source>
</evidence>
<keyword evidence="1" id="KW-0460">Magnesium</keyword>
<dbReference type="Gene3D" id="3.30.1330.10">
    <property type="entry name" value="PurM-like, N-terminal domain"/>
    <property type="match status" value="1"/>
</dbReference>
<comment type="caution">
    <text evidence="1">Lacks conserved residue(s) required for the propagation of feature annotation.</text>
</comment>
<sequence length="343" mass="36589">MSKGEFDLIRAWTSGRQAPSLLRSNGVVAGIGDDAAVTEWTPGMQMVVTCDTMVEEIHFKTITMRDSDVGFKAMAAAVSDIAAMGAIPKYALISISQPKNAKEQRLQGIYDGLYECADLWNVAVIGGDTTSSLSGISITVTVIGEVENGKALLRSAAQTGDIVFVTGYPGCSSAGLDLLLQKNTPAEQWGGFQPLQIPLVQAHTRPVPQITAGRLLQQLGSCHALNDVSDGIASEAWEIAEASGRGVDLIEDRIPIAAELQAHAYSVRKDPLDFVLYGGEDYLLIGTMPADRALDAQLKFSEAGLSLHVIGYITGDHNGVRMAKSDGLLEAVPKRGYNHFGKE</sequence>
<dbReference type="InterPro" id="IPR036676">
    <property type="entry name" value="PurM-like_C_sf"/>
</dbReference>
<keyword evidence="1" id="KW-0067">ATP-binding</keyword>
<protein>
    <recommendedName>
        <fullName evidence="1">Thiamine-monophosphate kinase</fullName>
        <shortName evidence="1">TMP kinase</shortName>
        <shortName evidence="1">Thiamine-phosphate kinase</shortName>
        <ecNumber evidence="1">2.7.4.16</ecNumber>
    </recommendedName>
</protein>
<proteinExistence type="inferred from homology"/>
<feature type="binding site" evidence="1">
    <location>
        <position position="51"/>
    </location>
    <ligand>
        <name>Mg(2+)</name>
        <dbReference type="ChEBI" id="CHEBI:18420"/>
        <label>1</label>
    </ligand>
</feature>
<keyword evidence="1 4" id="KW-0808">Transferase</keyword>
<feature type="domain" description="PurM-like N-terminal" evidence="2">
    <location>
        <begin position="32"/>
        <end position="146"/>
    </location>
</feature>
<dbReference type="PANTHER" id="PTHR30270">
    <property type="entry name" value="THIAMINE-MONOPHOSPHATE KINASE"/>
    <property type="match status" value="1"/>
</dbReference>
<name>A0A4Q9DQN4_9BACL</name>
<feature type="binding site" evidence="1">
    <location>
        <position position="280"/>
    </location>
    <ligand>
        <name>substrate</name>
    </ligand>
</feature>
<feature type="binding site" evidence="1">
    <location>
        <position position="154"/>
    </location>
    <ligand>
        <name>ATP</name>
        <dbReference type="ChEBI" id="CHEBI:30616"/>
    </ligand>
</feature>
<keyword evidence="1" id="KW-0784">Thiamine biosynthesis</keyword>
<comment type="miscellaneous">
    <text evidence="1">Reaction mechanism of ThiL seems to utilize a direct, inline transfer of the gamma-phosphate of ATP to TMP rather than a phosphorylated enzyme intermediate.</text>
</comment>
<feature type="binding site" evidence="1">
    <location>
        <position position="34"/>
    </location>
    <ligand>
        <name>Mg(2+)</name>
        <dbReference type="ChEBI" id="CHEBI:18420"/>
        <label>4</label>
    </ligand>
</feature>
<dbReference type="GO" id="GO:0009228">
    <property type="term" value="P:thiamine biosynthetic process"/>
    <property type="evidence" value="ECO:0007669"/>
    <property type="project" value="UniProtKB-KW"/>
</dbReference>
<feature type="binding site" evidence="1">
    <location>
        <position position="80"/>
    </location>
    <ligand>
        <name>Mg(2+)</name>
        <dbReference type="ChEBI" id="CHEBI:18420"/>
        <label>4</label>
    </ligand>
</feature>
<organism evidence="4 5">
    <name type="scientific">Paenibacillus thalictri</name>
    <dbReference type="NCBI Taxonomy" id="2527873"/>
    <lineage>
        <taxon>Bacteria</taxon>
        <taxon>Bacillati</taxon>
        <taxon>Bacillota</taxon>
        <taxon>Bacilli</taxon>
        <taxon>Bacillales</taxon>
        <taxon>Paenibacillaceae</taxon>
        <taxon>Paenibacillus</taxon>
    </lineage>
</organism>
<accession>A0A4Q9DQN4</accession>
<comment type="pathway">
    <text evidence="1">Cofactor biosynthesis; thiamine diphosphate biosynthesis; thiamine diphosphate from thiamine phosphate: step 1/1.</text>
</comment>
<dbReference type="SUPFAM" id="SSF56042">
    <property type="entry name" value="PurM C-terminal domain-like"/>
    <property type="match status" value="1"/>
</dbReference>
<feature type="binding site" evidence="1">
    <location>
        <position position="34"/>
    </location>
    <ligand>
        <name>Mg(2+)</name>
        <dbReference type="ChEBI" id="CHEBI:18420"/>
        <label>3</label>
    </ligand>
</feature>
<dbReference type="SUPFAM" id="SSF55326">
    <property type="entry name" value="PurM N-terminal domain-like"/>
    <property type="match status" value="1"/>
</dbReference>
<feature type="binding site" evidence="1">
    <location>
        <position position="337"/>
    </location>
    <ligand>
        <name>substrate</name>
    </ligand>
</feature>
<feature type="binding site" evidence="1">
    <location>
        <position position="128"/>
    </location>
    <ligand>
        <name>Mg(2+)</name>
        <dbReference type="ChEBI" id="CHEBI:18420"/>
        <label>1</label>
    </ligand>
</feature>
<dbReference type="GO" id="GO:0009229">
    <property type="term" value="P:thiamine diphosphate biosynthetic process"/>
    <property type="evidence" value="ECO:0007669"/>
    <property type="project" value="UniProtKB-UniRule"/>
</dbReference>
<dbReference type="InterPro" id="IPR010918">
    <property type="entry name" value="PurM-like_C_dom"/>
</dbReference>
<dbReference type="AlphaFoldDB" id="A0A4Q9DQN4"/>
<dbReference type="EC" id="2.7.4.16" evidence="1"/>
<gene>
    <name evidence="1 4" type="primary">thiL</name>
    <name evidence="4" type="ORF">EYB31_14495</name>
</gene>
<dbReference type="UniPathway" id="UPA00060">
    <property type="reaction ID" value="UER00142"/>
</dbReference>
<feature type="binding site" evidence="1">
    <location>
        <position position="51"/>
    </location>
    <ligand>
        <name>Mg(2+)</name>
        <dbReference type="ChEBI" id="CHEBI:18420"/>
        <label>2</label>
    </ligand>
</feature>
<feature type="domain" description="PurM-like C-terminal" evidence="3">
    <location>
        <begin position="159"/>
        <end position="320"/>
    </location>
</feature>
<dbReference type="Proteomes" id="UP000293142">
    <property type="component" value="Unassembled WGS sequence"/>
</dbReference>
<feature type="binding site" evidence="1">
    <location>
        <position position="110"/>
    </location>
    <ligand>
        <name>ATP</name>
        <dbReference type="ChEBI" id="CHEBI:30616"/>
    </ligand>
</feature>
<comment type="similarity">
    <text evidence="1">Belongs to the thiamine-monophosphate kinase family.</text>
</comment>
<dbReference type="PANTHER" id="PTHR30270:SF0">
    <property type="entry name" value="THIAMINE-MONOPHOSPHATE KINASE"/>
    <property type="match status" value="1"/>
</dbReference>
<dbReference type="InterPro" id="IPR016188">
    <property type="entry name" value="PurM-like_N"/>
</dbReference>
<evidence type="ECO:0000259" key="2">
    <source>
        <dbReference type="Pfam" id="PF00586"/>
    </source>
</evidence>
<feature type="binding site" evidence="1">
    <location>
        <position position="49"/>
    </location>
    <ligand>
        <name>Mg(2+)</name>
        <dbReference type="ChEBI" id="CHEBI:18420"/>
        <label>4</label>
    </ligand>
</feature>
<dbReference type="NCBIfam" id="TIGR01379">
    <property type="entry name" value="thiL"/>
    <property type="match status" value="1"/>
</dbReference>
<comment type="catalytic activity">
    <reaction evidence="1">
        <text>thiamine phosphate + ATP = thiamine diphosphate + ADP</text>
        <dbReference type="Rhea" id="RHEA:15913"/>
        <dbReference type="ChEBI" id="CHEBI:30616"/>
        <dbReference type="ChEBI" id="CHEBI:37575"/>
        <dbReference type="ChEBI" id="CHEBI:58937"/>
        <dbReference type="ChEBI" id="CHEBI:456216"/>
        <dbReference type="EC" id="2.7.4.16"/>
    </reaction>
</comment>
<dbReference type="OrthoDB" id="9802811at2"/>
<comment type="function">
    <text evidence="1">Catalyzes the ATP-dependent phosphorylation of thiamine-monophosphate (TMP) to form thiamine-pyrophosphate (TPP), the active form of vitamin B1.</text>
</comment>
<reference evidence="4 5" key="1">
    <citation type="submission" date="2019-02" db="EMBL/GenBank/DDBJ databases">
        <title>Paenibacillus sp. nov., isolated from surface-sterilized tissue of Thalictrum simplex L.</title>
        <authorList>
            <person name="Tuo L."/>
        </authorList>
    </citation>
    <scope>NUCLEOTIDE SEQUENCE [LARGE SCALE GENOMIC DNA]</scope>
    <source>
        <strain evidence="4 5">N2SHLJ1</strain>
    </source>
</reference>
<dbReference type="PIRSF" id="PIRSF005303">
    <property type="entry name" value="Thiam_monoph_kin"/>
    <property type="match status" value="1"/>
</dbReference>
<keyword evidence="1" id="KW-0479">Metal-binding</keyword>
<dbReference type="GO" id="GO:0009030">
    <property type="term" value="F:thiamine-phosphate kinase activity"/>
    <property type="evidence" value="ECO:0007669"/>
    <property type="project" value="UniProtKB-UniRule"/>
</dbReference>
<keyword evidence="1" id="KW-0547">Nucleotide-binding</keyword>
<feature type="binding site" evidence="1">
    <location>
        <position position="227"/>
    </location>
    <ligand>
        <name>Mg(2+)</name>
        <dbReference type="ChEBI" id="CHEBI:18420"/>
        <label>3</label>
    </ligand>
</feature>
<feature type="binding site" evidence="1">
    <location>
        <position position="230"/>
    </location>
    <ligand>
        <name>Mg(2+)</name>
        <dbReference type="ChEBI" id="CHEBI:18420"/>
        <label>5</label>
    </ligand>
</feature>
<dbReference type="InterPro" id="IPR006283">
    <property type="entry name" value="ThiL-like"/>
</dbReference>
<dbReference type="EMBL" id="SIRE01000009">
    <property type="protein sequence ID" value="TBL78723.1"/>
    <property type="molecule type" value="Genomic_DNA"/>
</dbReference>
<keyword evidence="5" id="KW-1185">Reference proteome</keyword>
<feature type="binding site" evidence="1">
    <location>
        <position position="58"/>
    </location>
    <ligand>
        <name>substrate</name>
    </ligand>
</feature>
<dbReference type="CDD" id="cd02194">
    <property type="entry name" value="ThiL"/>
    <property type="match status" value="1"/>
</dbReference>
<evidence type="ECO:0000313" key="5">
    <source>
        <dbReference type="Proteomes" id="UP000293142"/>
    </source>
</evidence>
<dbReference type="Pfam" id="PF00586">
    <property type="entry name" value="AIRS"/>
    <property type="match status" value="1"/>
</dbReference>
<dbReference type="Pfam" id="PF02769">
    <property type="entry name" value="AIRS_C"/>
    <property type="match status" value="1"/>
</dbReference>
<evidence type="ECO:0000259" key="3">
    <source>
        <dbReference type="Pfam" id="PF02769"/>
    </source>
</evidence>
<feature type="binding site" evidence="1">
    <location>
        <position position="80"/>
    </location>
    <ligand>
        <name>Mg(2+)</name>
        <dbReference type="ChEBI" id="CHEBI:18420"/>
        <label>3</label>
    </ligand>
</feature>
<dbReference type="Gene3D" id="3.90.650.10">
    <property type="entry name" value="PurM-like C-terminal domain"/>
    <property type="match status" value="1"/>
</dbReference>
<feature type="binding site" evidence="1">
    <location>
        <begin position="127"/>
        <end position="128"/>
    </location>
    <ligand>
        <name>ATP</name>
        <dbReference type="ChEBI" id="CHEBI:30616"/>
    </ligand>
</feature>
<evidence type="ECO:0000313" key="4">
    <source>
        <dbReference type="EMBL" id="TBL78723.1"/>
    </source>
</evidence>
<dbReference type="HAMAP" id="MF_02128">
    <property type="entry name" value="TMP_kinase"/>
    <property type="match status" value="1"/>
</dbReference>